<dbReference type="InParanoid" id="E2BHR0"/>
<dbReference type="InterPro" id="IPR018488">
    <property type="entry name" value="cNMP-bd_CS"/>
</dbReference>
<dbReference type="PhylomeDB" id="E2BHR0"/>
<name>E2BHR0_HARSA</name>
<dbReference type="GO" id="GO:0035725">
    <property type="term" value="P:sodium ion transmembrane transport"/>
    <property type="evidence" value="ECO:0007669"/>
    <property type="project" value="TreeGrafter"/>
</dbReference>
<feature type="transmembrane region" description="Helical" evidence="1">
    <location>
        <begin position="122"/>
        <end position="141"/>
    </location>
</feature>
<proteinExistence type="predicted"/>
<keyword evidence="1" id="KW-0472">Membrane</keyword>
<dbReference type="SUPFAM" id="SSF51206">
    <property type="entry name" value="cAMP-binding domain-like"/>
    <property type="match status" value="1"/>
</dbReference>
<protein>
    <submittedName>
        <fullName evidence="3">Potassium/sodium hyperpolarization-activated cyclic nucleotide-gated channel 4</fullName>
    </submittedName>
</protein>
<dbReference type="SMART" id="SM00100">
    <property type="entry name" value="cNMP"/>
    <property type="match status" value="1"/>
</dbReference>
<dbReference type="PANTHER" id="PTHR45689">
    <property type="entry name" value="I[[H]] CHANNEL, ISOFORM E"/>
    <property type="match status" value="1"/>
</dbReference>
<keyword evidence="1" id="KW-0812">Transmembrane</keyword>
<dbReference type="Gene3D" id="1.10.287.630">
    <property type="entry name" value="Helix hairpin bin"/>
    <property type="match status" value="1"/>
</dbReference>
<dbReference type="OMA" id="HITLPWR"/>
<dbReference type="PANTHER" id="PTHR45689:SF14">
    <property type="entry name" value="CYCLIC NUCLEOTIDE-GATED CATION CHANNEL SUBUNIT A-LIKE PROTEIN"/>
    <property type="match status" value="1"/>
</dbReference>
<dbReference type="Proteomes" id="UP000008237">
    <property type="component" value="Unassembled WGS sequence"/>
</dbReference>
<dbReference type="SUPFAM" id="SSF81324">
    <property type="entry name" value="Voltage-gated potassium channels"/>
    <property type="match status" value="1"/>
</dbReference>
<gene>
    <name evidence="3" type="ORF">EAI_05855</name>
</gene>
<sequence>MSQHICELPAKHEHEFPFGPIKPLTFKNAWIAWCGISKYSPKCGHYMDSTVKVTAERRRQIALKHWWIIHPFSYARYVTVLTSAHAASRRHRGERCSYRSSISKRVVLNEDIYRYFWDTFMMAIYSVAFLTIPFMICFVVKDYQSILLDKVNVPIYAIFWLDIAFNCITGYYDSKDMHIELKLSKIFMSYLKGFLLPDVLSSLPYDHITLPWRRLPGDDSYHAIVLINILPFIKLTRYWTFKSTIFFLFKHFGIRHFYYELYTTLLLGMYLIFWFSCLCYVIPILLMMHFVNISPAECKNCWMTGLEDRTLTFRFKNAMLIVLENILATGYGLFVPETDGHLILSSLVMFIGRIMLCYFLSEEPFRLLASPAQKRLFFSKPNLLSVIFLRVKAKRTESETKFQEITNELKAYTRQKQLVPHMKKRLLAYYHYRFKNSYFREKQILSNLSETLREEIALESCRRLIENVAIFKNLPRHVLQSIVKTLKFELYLPNEVIIKAGSHGDCMFFLSSGTVTILTPTGKEICHLEDGAYFGEIALLVADERRTASVVAIDVCEVYRMDRKDFRQCIAVHSELFAQIERIAIERVDKVVRAEKQHKRFLMRPSRVQNSHPDKLSVQKH</sequence>
<dbReference type="GO" id="GO:0098855">
    <property type="term" value="C:HCN channel complex"/>
    <property type="evidence" value="ECO:0007669"/>
    <property type="project" value="TreeGrafter"/>
</dbReference>
<dbReference type="CDD" id="cd00038">
    <property type="entry name" value="CAP_ED"/>
    <property type="match status" value="1"/>
</dbReference>
<feature type="transmembrane region" description="Helical" evidence="1">
    <location>
        <begin position="261"/>
        <end position="286"/>
    </location>
</feature>
<dbReference type="PROSITE" id="PS50042">
    <property type="entry name" value="CNMP_BINDING_3"/>
    <property type="match status" value="1"/>
</dbReference>
<organism evidence="4">
    <name type="scientific">Harpegnathos saltator</name>
    <name type="common">Jerdon's jumping ant</name>
    <dbReference type="NCBI Taxonomy" id="610380"/>
    <lineage>
        <taxon>Eukaryota</taxon>
        <taxon>Metazoa</taxon>
        <taxon>Ecdysozoa</taxon>
        <taxon>Arthropoda</taxon>
        <taxon>Hexapoda</taxon>
        <taxon>Insecta</taxon>
        <taxon>Pterygota</taxon>
        <taxon>Neoptera</taxon>
        <taxon>Endopterygota</taxon>
        <taxon>Hymenoptera</taxon>
        <taxon>Apocrita</taxon>
        <taxon>Aculeata</taxon>
        <taxon>Formicoidea</taxon>
        <taxon>Formicidae</taxon>
        <taxon>Ponerinae</taxon>
        <taxon>Ponerini</taxon>
        <taxon>Harpegnathos</taxon>
    </lineage>
</organism>
<reference evidence="3 4" key="1">
    <citation type="journal article" date="2010" name="Science">
        <title>Genomic comparison of the ants Camponotus floridanus and Harpegnathos saltator.</title>
        <authorList>
            <person name="Bonasio R."/>
            <person name="Zhang G."/>
            <person name="Ye C."/>
            <person name="Mutti N.S."/>
            <person name="Fang X."/>
            <person name="Qin N."/>
            <person name="Donahue G."/>
            <person name="Yang P."/>
            <person name="Li Q."/>
            <person name="Li C."/>
            <person name="Zhang P."/>
            <person name="Huang Z."/>
            <person name="Berger S.L."/>
            <person name="Reinberg D."/>
            <person name="Wang J."/>
            <person name="Liebig J."/>
        </authorList>
    </citation>
    <scope>NUCLEOTIDE SEQUENCE [LARGE SCALE GENOMIC DNA]</scope>
    <source>
        <strain evidence="3 4">R22 G/1</strain>
    </source>
</reference>
<dbReference type="InterPro" id="IPR014710">
    <property type="entry name" value="RmlC-like_jellyroll"/>
</dbReference>
<dbReference type="InterPro" id="IPR018490">
    <property type="entry name" value="cNMP-bd_dom_sf"/>
</dbReference>
<dbReference type="PROSITE" id="PS00889">
    <property type="entry name" value="CNMP_BINDING_2"/>
    <property type="match status" value="1"/>
</dbReference>
<dbReference type="GO" id="GO:0003254">
    <property type="term" value="P:regulation of membrane depolarization"/>
    <property type="evidence" value="ECO:0007669"/>
    <property type="project" value="TreeGrafter"/>
</dbReference>
<dbReference type="Pfam" id="PF00027">
    <property type="entry name" value="cNMP_binding"/>
    <property type="match status" value="1"/>
</dbReference>
<dbReference type="OrthoDB" id="2021138at2759"/>
<dbReference type="Gene3D" id="1.10.287.70">
    <property type="match status" value="1"/>
</dbReference>
<feature type="transmembrane region" description="Helical" evidence="1">
    <location>
        <begin position="153"/>
        <end position="172"/>
    </location>
</feature>
<evidence type="ECO:0000259" key="2">
    <source>
        <dbReference type="PROSITE" id="PS50042"/>
    </source>
</evidence>
<accession>E2BHR0</accession>
<dbReference type="EMBL" id="GL448324">
    <property type="protein sequence ID" value="EFN84743.1"/>
    <property type="molecule type" value="Genomic_DNA"/>
</dbReference>
<dbReference type="AlphaFoldDB" id="E2BHR0"/>
<feature type="domain" description="Cyclic nucleotide-binding" evidence="2">
    <location>
        <begin position="470"/>
        <end position="570"/>
    </location>
</feature>
<evidence type="ECO:0000313" key="4">
    <source>
        <dbReference type="Proteomes" id="UP000008237"/>
    </source>
</evidence>
<keyword evidence="1" id="KW-1133">Transmembrane helix</keyword>
<dbReference type="GO" id="GO:0005249">
    <property type="term" value="F:voltage-gated potassium channel activity"/>
    <property type="evidence" value="ECO:0007669"/>
    <property type="project" value="TreeGrafter"/>
</dbReference>
<dbReference type="InterPro" id="IPR000595">
    <property type="entry name" value="cNMP-bd_dom"/>
</dbReference>
<dbReference type="Gene3D" id="2.60.120.10">
    <property type="entry name" value="Jelly Rolls"/>
    <property type="match status" value="1"/>
</dbReference>
<keyword evidence="4" id="KW-1185">Reference proteome</keyword>
<dbReference type="FunCoup" id="E2BHR0">
    <property type="interactions" value="7"/>
</dbReference>
<evidence type="ECO:0000256" key="1">
    <source>
        <dbReference type="SAM" id="Phobius"/>
    </source>
</evidence>
<evidence type="ECO:0000313" key="3">
    <source>
        <dbReference type="EMBL" id="EFN84743.1"/>
    </source>
</evidence>
<dbReference type="InterPro" id="IPR051413">
    <property type="entry name" value="K/Na_HCN_channel"/>
</dbReference>
<feature type="transmembrane region" description="Helical" evidence="1">
    <location>
        <begin position="221"/>
        <end position="241"/>
    </location>
</feature>